<dbReference type="InterPro" id="IPR000835">
    <property type="entry name" value="HTH_MarR-typ"/>
</dbReference>
<dbReference type="EMBL" id="NQYH01000015">
    <property type="protein sequence ID" value="RIY39527.1"/>
    <property type="molecule type" value="Genomic_DNA"/>
</dbReference>
<dbReference type="PROSITE" id="PS50995">
    <property type="entry name" value="HTH_MARR_2"/>
    <property type="match status" value="1"/>
</dbReference>
<dbReference type="GO" id="GO:0003700">
    <property type="term" value="F:DNA-binding transcription factor activity"/>
    <property type="evidence" value="ECO:0007669"/>
    <property type="project" value="InterPro"/>
</dbReference>
<feature type="domain" description="HTH marR-type" evidence="1">
    <location>
        <begin position="18"/>
        <end position="156"/>
    </location>
</feature>
<dbReference type="PANTHER" id="PTHR33164:SF43">
    <property type="entry name" value="HTH-TYPE TRANSCRIPTIONAL REPRESSOR YETL"/>
    <property type="match status" value="1"/>
</dbReference>
<reference evidence="2 3" key="1">
    <citation type="submission" date="2017-08" db="EMBL/GenBank/DDBJ databases">
        <title>Pusillimonas indicus sp. nov., a member of the family Alcaligenaceae isolated from surface seawater.</title>
        <authorList>
            <person name="Li J."/>
        </authorList>
    </citation>
    <scope>NUCLEOTIDE SEQUENCE [LARGE SCALE GENOMIC DNA]</scope>
    <source>
        <strain evidence="2 3">L52-1-41</strain>
    </source>
</reference>
<dbReference type="Proteomes" id="UP000266206">
    <property type="component" value="Unassembled WGS sequence"/>
</dbReference>
<dbReference type="OrthoDB" id="117723at2"/>
<dbReference type="InterPro" id="IPR039422">
    <property type="entry name" value="MarR/SlyA-like"/>
</dbReference>
<dbReference type="PANTHER" id="PTHR33164">
    <property type="entry name" value="TRANSCRIPTIONAL REGULATOR, MARR FAMILY"/>
    <property type="match status" value="1"/>
</dbReference>
<evidence type="ECO:0000313" key="2">
    <source>
        <dbReference type="EMBL" id="RIY39527.1"/>
    </source>
</evidence>
<dbReference type="AlphaFoldDB" id="A0A3A1YTZ5"/>
<evidence type="ECO:0000259" key="1">
    <source>
        <dbReference type="PROSITE" id="PS50995"/>
    </source>
</evidence>
<organism evidence="2 3">
    <name type="scientific">Neopusillimonas maritima</name>
    <dbReference type="NCBI Taxonomy" id="2026239"/>
    <lineage>
        <taxon>Bacteria</taxon>
        <taxon>Pseudomonadati</taxon>
        <taxon>Pseudomonadota</taxon>
        <taxon>Betaproteobacteria</taxon>
        <taxon>Burkholderiales</taxon>
        <taxon>Alcaligenaceae</taxon>
        <taxon>Neopusillimonas</taxon>
    </lineage>
</organism>
<gene>
    <name evidence="2" type="ORF">CJP73_13955</name>
</gene>
<dbReference type="SUPFAM" id="SSF46785">
    <property type="entry name" value="Winged helix' DNA-binding domain"/>
    <property type="match status" value="1"/>
</dbReference>
<dbReference type="Gene3D" id="1.10.10.10">
    <property type="entry name" value="Winged helix-like DNA-binding domain superfamily/Winged helix DNA-binding domain"/>
    <property type="match status" value="1"/>
</dbReference>
<dbReference type="InterPro" id="IPR036390">
    <property type="entry name" value="WH_DNA-bd_sf"/>
</dbReference>
<comment type="caution">
    <text evidence="2">The sequence shown here is derived from an EMBL/GenBank/DDBJ whole genome shotgun (WGS) entry which is preliminary data.</text>
</comment>
<dbReference type="InterPro" id="IPR036388">
    <property type="entry name" value="WH-like_DNA-bd_sf"/>
</dbReference>
<dbReference type="GO" id="GO:0006950">
    <property type="term" value="P:response to stress"/>
    <property type="evidence" value="ECO:0007669"/>
    <property type="project" value="TreeGrafter"/>
</dbReference>
<protein>
    <submittedName>
        <fullName evidence="2">MarR family transcriptional regulator</fullName>
    </submittedName>
</protein>
<evidence type="ECO:0000313" key="3">
    <source>
        <dbReference type="Proteomes" id="UP000266206"/>
    </source>
</evidence>
<dbReference type="SMART" id="SM00347">
    <property type="entry name" value="HTH_MARR"/>
    <property type="match status" value="1"/>
</dbReference>
<dbReference type="RefSeq" id="WP_119516847.1">
    <property type="nucleotide sequence ID" value="NZ_NQYH01000015.1"/>
</dbReference>
<sequence>MSSAKKQIDSRQALPDHPTGFAYLIGRLDRKLNKQLRVRLAPYGLTVAQYTFLSVFRTHAHMSNAKLAERSLISPQSANEMVNLMERKGLISRRVEAAQGRVIPIVLTRKGQVLLDDCDKAVAQVESHILAELGEDSFWSLHAQLRTLVRVLKKPE</sequence>
<dbReference type="Pfam" id="PF12802">
    <property type="entry name" value="MarR_2"/>
    <property type="match status" value="1"/>
</dbReference>
<proteinExistence type="predicted"/>
<accession>A0A3A1YTZ5</accession>
<name>A0A3A1YTZ5_9BURK</name>